<name>A0A212CDK8_CEREH</name>
<feature type="coiled-coil region" evidence="9">
    <location>
        <begin position="249"/>
        <end position="276"/>
    </location>
</feature>
<reference evidence="11 12" key="1">
    <citation type="journal article" date="2018" name="Mol. Genet. Genomics">
        <title>The red deer Cervus elaphus genome CerEla1.0: sequencing, annotating, genes, and chromosomes.</title>
        <authorList>
            <person name="Bana N.A."/>
            <person name="Nyiri A."/>
            <person name="Nagy J."/>
            <person name="Frank K."/>
            <person name="Nagy T."/>
            <person name="Steger V."/>
            <person name="Schiller M."/>
            <person name="Lakatos P."/>
            <person name="Sugar L."/>
            <person name="Horn P."/>
            <person name="Barta E."/>
            <person name="Orosz L."/>
        </authorList>
    </citation>
    <scope>NUCLEOTIDE SEQUENCE [LARGE SCALE GENOMIC DNA]</scope>
    <source>
        <strain evidence="11">Hungarian</strain>
    </source>
</reference>
<feature type="coiled-coil region" evidence="9">
    <location>
        <begin position="463"/>
        <end position="520"/>
    </location>
</feature>
<keyword evidence="3" id="KW-0597">Phosphoprotein</keyword>
<feature type="compositionally biased region" description="Low complexity" evidence="10">
    <location>
        <begin position="115"/>
        <end position="126"/>
    </location>
</feature>
<comment type="caution">
    <text evidence="11">The sequence shown here is derived from an EMBL/GenBank/DDBJ whole genome shotgun (WGS) entry which is preliminary data.</text>
</comment>
<accession>A0A212CDK8</accession>
<feature type="compositionally biased region" description="Gly residues" evidence="10">
    <location>
        <begin position="138"/>
        <end position="150"/>
    </location>
</feature>
<feature type="compositionally biased region" description="Basic residues" evidence="10">
    <location>
        <begin position="50"/>
        <end position="60"/>
    </location>
</feature>
<protein>
    <recommendedName>
        <fullName evidence="13">ERC1</fullName>
    </recommendedName>
</protein>
<keyword evidence="12" id="KW-1185">Reference proteome</keyword>
<feature type="compositionally biased region" description="Basic and acidic residues" evidence="10">
    <location>
        <begin position="777"/>
        <end position="808"/>
    </location>
</feature>
<sequence length="1484" mass="165033">MNKWPSSLLRPLLPTALAGSGQRAPGEGGVVGEARGPLPLRALPGGMGRPRGRPHPAHRRVPVDRLEGRRRRGPAGAAGGRLQRRDVAGEQQSGSQVAMYGSARSVGKVEPSTQSPGRSPRLPRSPRLGHRRTNSTGGSSGSSVGGGGGKTLSMENIQSLNAAYATSGPMYLSDHENVGSETPKSTMTLGRSGGRLPYGVRMTAMGSSPNIASSGVASDTIAFGEHHLPPVSMASTVPHSLRQARDNTIMDLQTQLKEVLRENDLLRKDVEVKESKLSSSMNSIKTFWSPELKKERALRKDEASKITVWKEQYRVVQEENQDPAMPCRVTDITERLDWRGLHIASLCPSLHMQMTIQALQDELRIQRDLNQLFQQDSSSRTGEPCVAELTEENFQRLHAEHERQAKELFLLRKTLEEMELRIETQKQTLNARDESIKKLLEMLQSKGLSAKATEEDHERTRRLAEAEMHVHHLESLLEQKEKENALLREDSKISSMERGLRDLEEEIQMLKSNGALSTEEREEEMKQMEVYRSHSKFMKNKIGQVKQELSRKDTELLALQTKLETLTNQFSDSKQHIEVLKESLTAKEQRAAILQTEVETVGDVVTGGYAMILEKETMLNKKTKQIQDMAEEKGTQAGEIHDLKDMLDVKERKVNVLQKKERTIERLKEQRDRDEREKQEEIDNYKKDLKDLKEKVSVLQGDLSEKEAHEATLEARASPEMSDRIQQLEREIARYKDESSKAQAEVDRLLEILKEVENEKNDKDKKIAELERQVKDQNKKVASLKHKEQVEKKKSAQMLEEARRREDTLSDSSQQLQDSLRKKDDRIEELEEALRESVQITAEREMVLAQEESARTSAEKQVCDSVQLQAMLLGKGKVEELLMAMEKVKQELESMKAKLSSTQQSLAEKETHLTNLRAERRKHLEEVLEMNCALQLALGVAGGEGVETWDTHHSCVGRGLATSWEQVTGAGTPAHAAGPKQEALLAAISEKDANIALLELSSSKKKTQEEVAALKREKDRLVQQLKQQVRRLTHVQFVFPSRALSLQASGSVQEAQSLLAPPPDDEASLGTVRVSTPHMLLKSEGSPSVTQHHTQNRMKLMADNYEDDHFRSSHSGQTNHKPSPDQQEKRLLFGISELLMTSPVLPEQQRRPFLHQVSLQEPSFLSDEAPEGTVTFGGPGGQELSAGDTGVNTAYLATTAAVSSLPSRITGEQTGCTQLGDKAWLQPSGAEARPTDNTTTVYEGLDTMTPALQPGAKAAEDKHANTTPLILPRCLVVVQLIGGWWSESSEDQGVSVMAEGGQERPPPQLPRRAHRTTHNPIGQLSGQLWPGPRCCVNLGVEGELGGPPVSDSEPQAQRLPDTQPPWGLPIQQMLAHTRRSLGSGQSLYLLVSPGWHFSSVGRPDKELANLQPWSGGHVLDGESALTTRHCRQGHGPLSCLARDSWAREDRPSVAGQRVYCESGKGEEKAQQQRPSHQHGHGLKF</sequence>
<dbReference type="Pfam" id="PF10174">
    <property type="entry name" value="Cast"/>
    <property type="match status" value="4"/>
</dbReference>
<keyword evidence="6" id="KW-0206">Cytoskeleton</keyword>
<keyword evidence="4" id="KW-0770">Synapse</keyword>
<dbReference type="PANTHER" id="PTHR18861:SF1">
    <property type="entry name" value="ELKS_RAB6-INTERACTING_CAST FAMILY MEMBER 1"/>
    <property type="match status" value="1"/>
</dbReference>
<feature type="region of interest" description="Disordered" evidence="10">
    <location>
        <begin position="777"/>
        <end position="824"/>
    </location>
</feature>
<dbReference type="GO" id="GO:0048167">
    <property type="term" value="P:regulation of synaptic plasticity"/>
    <property type="evidence" value="ECO:0007669"/>
    <property type="project" value="TreeGrafter"/>
</dbReference>
<evidence type="ECO:0000256" key="2">
    <source>
        <dbReference type="ARBA" id="ARBA00022490"/>
    </source>
</evidence>
<keyword evidence="2" id="KW-0963">Cytoplasm</keyword>
<organism evidence="11 12">
    <name type="scientific">Cervus elaphus hippelaphus</name>
    <name type="common">European red deer</name>
    <dbReference type="NCBI Taxonomy" id="46360"/>
    <lineage>
        <taxon>Eukaryota</taxon>
        <taxon>Metazoa</taxon>
        <taxon>Chordata</taxon>
        <taxon>Craniata</taxon>
        <taxon>Vertebrata</taxon>
        <taxon>Euteleostomi</taxon>
        <taxon>Mammalia</taxon>
        <taxon>Eutheria</taxon>
        <taxon>Laurasiatheria</taxon>
        <taxon>Artiodactyla</taxon>
        <taxon>Ruminantia</taxon>
        <taxon>Pecora</taxon>
        <taxon>Cervidae</taxon>
        <taxon>Cervinae</taxon>
        <taxon>Cervus</taxon>
    </lineage>
</organism>
<evidence type="ECO:0000256" key="1">
    <source>
        <dbReference type="ARBA" id="ARBA00004245"/>
    </source>
</evidence>
<feature type="region of interest" description="Disordered" evidence="10">
    <location>
        <begin position="1461"/>
        <end position="1484"/>
    </location>
</feature>
<gene>
    <name evidence="11" type="ORF">Celaphus_00013851</name>
</gene>
<feature type="compositionally biased region" description="Basic residues" evidence="10">
    <location>
        <begin position="1475"/>
        <end position="1484"/>
    </location>
</feature>
<dbReference type="PANTHER" id="PTHR18861">
    <property type="entry name" value="ELKS/RAB6-INTERACTING/CAST PROTEIN"/>
    <property type="match status" value="1"/>
</dbReference>
<evidence type="ECO:0000256" key="6">
    <source>
        <dbReference type="ARBA" id="ARBA00023212"/>
    </source>
</evidence>
<feature type="coiled-coil region" evidence="9">
    <location>
        <begin position="997"/>
        <end position="1035"/>
    </location>
</feature>
<evidence type="ECO:0000313" key="11">
    <source>
        <dbReference type="EMBL" id="OWK04083.1"/>
    </source>
</evidence>
<feature type="coiled-coil region" evidence="9">
    <location>
        <begin position="356"/>
        <end position="407"/>
    </location>
</feature>
<dbReference type="Proteomes" id="UP000242450">
    <property type="component" value="Chromosome 22"/>
</dbReference>
<evidence type="ECO:0000256" key="5">
    <source>
        <dbReference type="ARBA" id="ARBA00023054"/>
    </source>
</evidence>
<feature type="compositionally biased region" description="Low complexity" evidence="10">
    <location>
        <begin position="34"/>
        <end position="44"/>
    </location>
</feature>
<evidence type="ECO:0000256" key="7">
    <source>
        <dbReference type="ARBA" id="ARBA00023273"/>
    </source>
</evidence>
<evidence type="ECO:0008006" key="13">
    <source>
        <dbReference type="Google" id="ProtNLM"/>
    </source>
</evidence>
<feature type="region of interest" description="Disordered" evidence="10">
    <location>
        <begin position="17"/>
        <end position="153"/>
    </location>
</feature>
<dbReference type="GO" id="GO:0098882">
    <property type="term" value="F:structural constituent of presynaptic active zone"/>
    <property type="evidence" value="ECO:0007669"/>
    <property type="project" value="TreeGrafter"/>
</dbReference>
<keyword evidence="5 9" id="KW-0175">Coiled coil</keyword>
<dbReference type="GO" id="GO:0048788">
    <property type="term" value="C:cytoskeleton of presynaptic active zone"/>
    <property type="evidence" value="ECO:0007669"/>
    <property type="project" value="TreeGrafter"/>
</dbReference>
<dbReference type="InterPro" id="IPR019323">
    <property type="entry name" value="ELKS/CAST"/>
</dbReference>
<evidence type="ECO:0000256" key="9">
    <source>
        <dbReference type="SAM" id="Coils"/>
    </source>
</evidence>
<evidence type="ECO:0000256" key="8">
    <source>
        <dbReference type="ARBA" id="ARBA00034106"/>
    </source>
</evidence>
<evidence type="ECO:0000313" key="12">
    <source>
        <dbReference type="Proteomes" id="UP000242450"/>
    </source>
</evidence>
<dbReference type="GO" id="GO:0007274">
    <property type="term" value="P:neuromuscular synaptic transmission"/>
    <property type="evidence" value="ECO:0007669"/>
    <property type="project" value="TreeGrafter"/>
</dbReference>
<evidence type="ECO:0000256" key="10">
    <source>
        <dbReference type="SAM" id="MobiDB-lite"/>
    </source>
</evidence>
<proteinExistence type="predicted"/>
<feature type="coiled-coil region" evidence="9">
    <location>
        <begin position="878"/>
        <end position="926"/>
    </location>
</feature>
<evidence type="ECO:0000256" key="3">
    <source>
        <dbReference type="ARBA" id="ARBA00022553"/>
    </source>
</evidence>
<dbReference type="EMBL" id="MKHE01000022">
    <property type="protein sequence ID" value="OWK04083.1"/>
    <property type="molecule type" value="Genomic_DNA"/>
</dbReference>
<dbReference type="OrthoDB" id="2019763at2759"/>
<comment type="subcellular location">
    <subcellularLocation>
        <location evidence="1">Cytoplasm</location>
        <location evidence="1">Cytoskeleton</location>
    </subcellularLocation>
    <subcellularLocation>
        <location evidence="8">Presynapse</location>
    </subcellularLocation>
</comment>
<keyword evidence="7" id="KW-0966">Cell projection</keyword>
<feature type="region of interest" description="Disordered" evidence="10">
    <location>
        <begin position="1292"/>
        <end position="1324"/>
    </location>
</feature>
<evidence type="ECO:0000256" key="4">
    <source>
        <dbReference type="ARBA" id="ARBA00023018"/>
    </source>
</evidence>
<dbReference type="GO" id="GO:0030424">
    <property type="term" value="C:axon"/>
    <property type="evidence" value="ECO:0007669"/>
    <property type="project" value="UniProtKB-SubCell"/>
</dbReference>